<reference evidence="2 3" key="1">
    <citation type="journal article" date="2017" name="Curr. Biol.">
        <title>Genome architecture and evolution of a unichromosomal asexual nematode.</title>
        <authorList>
            <person name="Fradin H."/>
            <person name="Zegar C."/>
            <person name="Gutwein M."/>
            <person name="Lucas J."/>
            <person name="Kovtun M."/>
            <person name="Corcoran D."/>
            <person name="Baugh L.R."/>
            <person name="Kiontke K."/>
            <person name="Gunsalus K."/>
            <person name="Fitch D.H."/>
            <person name="Piano F."/>
        </authorList>
    </citation>
    <scope>NUCLEOTIDE SEQUENCE [LARGE SCALE GENOMIC DNA]</scope>
    <source>
        <strain evidence="2">PF1309</strain>
    </source>
</reference>
<dbReference type="EMBL" id="LIAE01006373">
    <property type="protein sequence ID" value="PAV90447.1"/>
    <property type="molecule type" value="Genomic_DNA"/>
</dbReference>
<feature type="compositionally biased region" description="Polar residues" evidence="1">
    <location>
        <begin position="125"/>
        <end position="158"/>
    </location>
</feature>
<feature type="compositionally biased region" description="Low complexity" evidence="1">
    <location>
        <begin position="100"/>
        <end position="115"/>
    </location>
</feature>
<comment type="caution">
    <text evidence="2">The sequence shown here is derived from an EMBL/GenBank/DDBJ whole genome shotgun (WGS) entry which is preliminary data.</text>
</comment>
<sequence length="314" mass="35117">MNILQEDPDRLGLADHLESLDHVVIWAKKGHPGPDAGYCSCPKHEEHHDEHHDEYAAPPPPPPPHSAYVDSAPGGYAHAKVARAAGPGSHFQEPVPLPSLKPSAANYSSSSSTFAPPHPPHDKNNVNNYPRQSRPGSYNSPQRDNYSRQPRPGNFQSPSRERDNRDSRYPSTSRDSRENNYPSRDRSSMMPMGRGDRNDRNSYPSQNNKNYPPPQKDVQASSGADYDDYARRRRVLSHVFDRKKSLAPPSQQLNGATDAISIPMRGLPPRRMTAGHNNPYFQKSNQKLYQNANEEEEGNLRKRSPPSTLPGQTP</sequence>
<organism evidence="2 3">
    <name type="scientific">Diploscapter pachys</name>
    <dbReference type="NCBI Taxonomy" id="2018661"/>
    <lineage>
        <taxon>Eukaryota</taxon>
        <taxon>Metazoa</taxon>
        <taxon>Ecdysozoa</taxon>
        <taxon>Nematoda</taxon>
        <taxon>Chromadorea</taxon>
        <taxon>Rhabditida</taxon>
        <taxon>Rhabditina</taxon>
        <taxon>Rhabditomorpha</taxon>
        <taxon>Rhabditoidea</taxon>
        <taxon>Rhabditidae</taxon>
        <taxon>Diploscapter</taxon>
    </lineage>
</organism>
<evidence type="ECO:0000313" key="3">
    <source>
        <dbReference type="Proteomes" id="UP000218231"/>
    </source>
</evidence>
<feature type="compositionally biased region" description="Basic and acidic residues" evidence="1">
    <location>
        <begin position="42"/>
        <end position="55"/>
    </location>
</feature>
<evidence type="ECO:0000313" key="2">
    <source>
        <dbReference type="EMBL" id="PAV90447.1"/>
    </source>
</evidence>
<dbReference type="AlphaFoldDB" id="A0A2A2LWR8"/>
<keyword evidence="3" id="KW-1185">Reference proteome</keyword>
<proteinExistence type="predicted"/>
<gene>
    <name evidence="2" type="ORF">WR25_14597</name>
</gene>
<feature type="compositionally biased region" description="Basic and acidic residues" evidence="1">
    <location>
        <begin position="159"/>
        <end position="187"/>
    </location>
</feature>
<accession>A0A2A2LWR8</accession>
<feature type="compositionally biased region" description="Polar residues" evidence="1">
    <location>
        <begin position="305"/>
        <end position="314"/>
    </location>
</feature>
<dbReference type="Proteomes" id="UP000218231">
    <property type="component" value="Unassembled WGS sequence"/>
</dbReference>
<name>A0A2A2LWR8_9BILA</name>
<protein>
    <submittedName>
        <fullName evidence="2">Uncharacterized protein</fullName>
    </submittedName>
</protein>
<feature type="region of interest" description="Disordered" evidence="1">
    <location>
        <begin position="38"/>
        <end position="314"/>
    </location>
</feature>
<feature type="compositionally biased region" description="Polar residues" evidence="1">
    <location>
        <begin position="275"/>
        <end position="292"/>
    </location>
</feature>
<evidence type="ECO:0000256" key="1">
    <source>
        <dbReference type="SAM" id="MobiDB-lite"/>
    </source>
</evidence>
<feature type="compositionally biased region" description="Polar residues" evidence="1">
    <location>
        <begin position="201"/>
        <end position="210"/>
    </location>
</feature>